<evidence type="ECO:0000313" key="2">
    <source>
        <dbReference type="EMBL" id="KIO26548.1"/>
    </source>
</evidence>
<keyword evidence="1" id="KW-0812">Transmembrane</keyword>
<feature type="transmembrane region" description="Helical" evidence="1">
    <location>
        <begin position="22"/>
        <end position="48"/>
    </location>
</feature>
<dbReference type="Proteomes" id="UP000054248">
    <property type="component" value="Unassembled WGS sequence"/>
</dbReference>
<reference evidence="2 3" key="1">
    <citation type="submission" date="2014-04" db="EMBL/GenBank/DDBJ databases">
        <authorList>
            <consortium name="DOE Joint Genome Institute"/>
            <person name="Kuo A."/>
            <person name="Girlanda M."/>
            <person name="Perotto S."/>
            <person name="Kohler A."/>
            <person name="Nagy L.G."/>
            <person name="Floudas D."/>
            <person name="Copeland A."/>
            <person name="Barry K.W."/>
            <person name="Cichocki N."/>
            <person name="Veneault-Fourrey C."/>
            <person name="LaButti K."/>
            <person name="Lindquist E.A."/>
            <person name="Lipzen A."/>
            <person name="Lundell T."/>
            <person name="Morin E."/>
            <person name="Murat C."/>
            <person name="Sun H."/>
            <person name="Tunlid A."/>
            <person name="Henrissat B."/>
            <person name="Grigoriev I.V."/>
            <person name="Hibbett D.S."/>
            <person name="Martin F."/>
            <person name="Nordberg H.P."/>
            <person name="Cantor M.N."/>
            <person name="Hua S.X."/>
        </authorList>
    </citation>
    <scope>NUCLEOTIDE SEQUENCE [LARGE SCALE GENOMIC DNA]</scope>
    <source>
        <strain evidence="2 3">MUT 4182</strain>
    </source>
</reference>
<feature type="transmembrane region" description="Helical" evidence="1">
    <location>
        <begin position="96"/>
        <end position="125"/>
    </location>
</feature>
<accession>A0A0C3KYU5</accession>
<organism evidence="2 3">
    <name type="scientific">Tulasnella calospora MUT 4182</name>
    <dbReference type="NCBI Taxonomy" id="1051891"/>
    <lineage>
        <taxon>Eukaryota</taxon>
        <taxon>Fungi</taxon>
        <taxon>Dikarya</taxon>
        <taxon>Basidiomycota</taxon>
        <taxon>Agaricomycotina</taxon>
        <taxon>Agaricomycetes</taxon>
        <taxon>Cantharellales</taxon>
        <taxon>Tulasnellaceae</taxon>
        <taxon>Tulasnella</taxon>
    </lineage>
</organism>
<dbReference type="HOGENOM" id="CLU_1939666_0_0_1"/>
<keyword evidence="1" id="KW-0472">Membrane</keyword>
<dbReference type="AlphaFoldDB" id="A0A0C3KYU5"/>
<dbReference type="EMBL" id="KN823022">
    <property type="protein sequence ID" value="KIO26548.1"/>
    <property type="molecule type" value="Genomic_DNA"/>
</dbReference>
<evidence type="ECO:0000313" key="3">
    <source>
        <dbReference type="Proteomes" id="UP000054248"/>
    </source>
</evidence>
<gene>
    <name evidence="2" type="ORF">M407DRAFT_199920</name>
</gene>
<sequence>MSSNLPPPVSVGQSTTPSSRRSIAQCFVLVNCILLIGAVGIIGLTCALRQTPSPWHFQSAMLNLLVLVILRLSRLFPEANNGVTQDYQMVFQLRSVFSDLIFDVLAFAMTAVAICLFLGGCFGLLANTTL</sequence>
<reference evidence="3" key="2">
    <citation type="submission" date="2015-01" db="EMBL/GenBank/DDBJ databases">
        <title>Evolutionary Origins and Diversification of the Mycorrhizal Mutualists.</title>
        <authorList>
            <consortium name="DOE Joint Genome Institute"/>
            <consortium name="Mycorrhizal Genomics Consortium"/>
            <person name="Kohler A."/>
            <person name="Kuo A."/>
            <person name="Nagy L.G."/>
            <person name="Floudas D."/>
            <person name="Copeland A."/>
            <person name="Barry K.W."/>
            <person name="Cichocki N."/>
            <person name="Veneault-Fourrey C."/>
            <person name="LaButti K."/>
            <person name="Lindquist E.A."/>
            <person name="Lipzen A."/>
            <person name="Lundell T."/>
            <person name="Morin E."/>
            <person name="Murat C."/>
            <person name="Riley R."/>
            <person name="Ohm R."/>
            <person name="Sun H."/>
            <person name="Tunlid A."/>
            <person name="Henrissat B."/>
            <person name="Grigoriev I.V."/>
            <person name="Hibbett D.S."/>
            <person name="Martin F."/>
        </authorList>
    </citation>
    <scope>NUCLEOTIDE SEQUENCE [LARGE SCALE GENOMIC DNA]</scope>
    <source>
        <strain evidence="3">MUT 4182</strain>
    </source>
</reference>
<evidence type="ECO:0000256" key="1">
    <source>
        <dbReference type="SAM" id="Phobius"/>
    </source>
</evidence>
<name>A0A0C3KYU5_9AGAM</name>
<keyword evidence="3" id="KW-1185">Reference proteome</keyword>
<keyword evidence="1" id="KW-1133">Transmembrane helix</keyword>
<proteinExistence type="predicted"/>
<protein>
    <submittedName>
        <fullName evidence="2">Uncharacterized protein</fullName>
    </submittedName>
</protein>